<name>A0ABD1TP50_9LAMI</name>
<evidence type="ECO:0000256" key="4">
    <source>
        <dbReference type="ARBA" id="ARBA00022512"/>
    </source>
</evidence>
<evidence type="ECO:0000256" key="10">
    <source>
        <dbReference type="ARBA" id="ARBA00034074"/>
    </source>
</evidence>
<evidence type="ECO:0000256" key="1">
    <source>
        <dbReference type="ARBA" id="ARBA00004191"/>
    </source>
</evidence>
<dbReference type="PROSITE" id="PS00502">
    <property type="entry name" value="POLYGALACTURONASE"/>
    <property type="match status" value="1"/>
</dbReference>
<comment type="catalytic activity">
    <reaction evidence="10">
        <text>(1,4-alpha-D-galacturonosyl)n+m + H2O = (1,4-alpha-D-galacturonosyl)n + (1,4-alpha-D-galacturonosyl)m.</text>
        <dbReference type="EC" id="3.2.1.15"/>
    </reaction>
</comment>
<evidence type="ECO:0000256" key="13">
    <source>
        <dbReference type="RuleBase" id="RU361169"/>
    </source>
</evidence>
<dbReference type="InterPro" id="IPR006626">
    <property type="entry name" value="PbH1"/>
</dbReference>
<evidence type="ECO:0000256" key="3">
    <source>
        <dbReference type="ARBA" id="ARBA00012736"/>
    </source>
</evidence>
<dbReference type="SMART" id="SM00710">
    <property type="entry name" value="PbH1"/>
    <property type="match status" value="5"/>
</dbReference>
<dbReference type="InterPro" id="IPR011050">
    <property type="entry name" value="Pectin_lyase_fold/virulence"/>
</dbReference>
<keyword evidence="4" id="KW-0134">Cell wall</keyword>
<dbReference type="GO" id="GO:0010047">
    <property type="term" value="P:fruit dehiscence"/>
    <property type="evidence" value="ECO:0007669"/>
    <property type="project" value="UniProtKB-ARBA"/>
</dbReference>
<feature type="active site" evidence="12">
    <location>
        <position position="291"/>
    </location>
</feature>
<evidence type="ECO:0000256" key="5">
    <source>
        <dbReference type="ARBA" id="ARBA00022525"/>
    </source>
</evidence>
<keyword evidence="8 13" id="KW-0326">Glycosidase</keyword>
<gene>
    <name evidence="15" type="ORF">Fot_28463</name>
</gene>
<organism evidence="15 16">
    <name type="scientific">Forsythia ovata</name>
    <dbReference type="NCBI Taxonomy" id="205694"/>
    <lineage>
        <taxon>Eukaryota</taxon>
        <taxon>Viridiplantae</taxon>
        <taxon>Streptophyta</taxon>
        <taxon>Embryophyta</taxon>
        <taxon>Tracheophyta</taxon>
        <taxon>Spermatophyta</taxon>
        <taxon>Magnoliopsida</taxon>
        <taxon>eudicotyledons</taxon>
        <taxon>Gunneridae</taxon>
        <taxon>Pentapetalae</taxon>
        <taxon>asterids</taxon>
        <taxon>lamiids</taxon>
        <taxon>Lamiales</taxon>
        <taxon>Oleaceae</taxon>
        <taxon>Forsythieae</taxon>
        <taxon>Forsythia</taxon>
    </lineage>
</organism>
<comment type="caution">
    <text evidence="15">The sequence shown here is derived from an EMBL/GenBank/DDBJ whole genome shotgun (WGS) entry which is preliminary data.</text>
</comment>
<dbReference type="Pfam" id="PF00295">
    <property type="entry name" value="Glyco_hydro_28"/>
    <property type="match status" value="1"/>
</dbReference>
<dbReference type="PANTHER" id="PTHR31375">
    <property type="match status" value="1"/>
</dbReference>
<evidence type="ECO:0000256" key="8">
    <source>
        <dbReference type="ARBA" id="ARBA00023295"/>
    </source>
</evidence>
<comment type="similarity">
    <text evidence="2 13">Belongs to the glycosyl hydrolase 28 family.</text>
</comment>
<dbReference type="Gene3D" id="2.160.20.10">
    <property type="entry name" value="Single-stranded right-handed beta-helix, Pectin lyase-like"/>
    <property type="match status" value="1"/>
</dbReference>
<accession>A0ABD1TP50</accession>
<keyword evidence="16" id="KW-1185">Reference proteome</keyword>
<dbReference type="EC" id="3.2.1.15" evidence="3"/>
<evidence type="ECO:0000256" key="6">
    <source>
        <dbReference type="ARBA" id="ARBA00022729"/>
    </source>
</evidence>
<evidence type="ECO:0000256" key="7">
    <source>
        <dbReference type="ARBA" id="ARBA00022801"/>
    </source>
</evidence>
<dbReference type="GO" id="GO:0009901">
    <property type="term" value="P:anther dehiscence"/>
    <property type="evidence" value="ECO:0007669"/>
    <property type="project" value="UniProtKB-ARBA"/>
</dbReference>
<evidence type="ECO:0000256" key="11">
    <source>
        <dbReference type="ARBA" id="ARBA00083621"/>
    </source>
</evidence>
<keyword evidence="6 14" id="KW-0732">Signal</keyword>
<evidence type="ECO:0000313" key="15">
    <source>
        <dbReference type="EMBL" id="KAL2514492.1"/>
    </source>
</evidence>
<comment type="subcellular location">
    <subcellularLocation>
        <location evidence="1">Secreted</location>
        <location evidence="1">Cell wall</location>
    </subcellularLocation>
</comment>
<keyword evidence="9" id="KW-0961">Cell wall biogenesis/degradation</keyword>
<evidence type="ECO:0000256" key="14">
    <source>
        <dbReference type="SAM" id="SignalP"/>
    </source>
</evidence>
<proteinExistence type="inferred from homology"/>
<dbReference type="EMBL" id="JBFOLJ010000008">
    <property type="protein sequence ID" value="KAL2514492.1"/>
    <property type="molecule type" value="Genomic_DNA"/>
</dbReference>
<reference evidence="16" key="1">
    <citation type="submission" date="2024-07" db="EMBL/GenBank/DDBJ databases">
        <title>Two chromosome-level genome assemblies of Korean endemic species Abeliophyllum distichum and Forsythia ovata (Oleaceae).</title>
        <authorList>
            <person name="Jang H."/>
        </authorList>
    </citation>
    <scope>NUCLEOTIDE SEQUENCE [LARGE SCALE GENOMIC DNA]</scope>
</reference>
<dbReference type="SUPFAM" id="SSF51126">
    <property type="entry name" value="Pectin lyase-like"/>
    <property type="match status" value="1"/>
</dbReference>
<evidence type="ECO:0000313" key="16">
    <source>
        <dbReference type="Proteomes" id="UP001604277"/>
    </source>
</evidence>
<keyword evidence="7 13" id="KW-0378">Hydrolase</keyword>
<dbReference type="FunFam" id="2.160.20.10:FF:000028">
    <property type="entry name" value="Polygalacturonase QRT2"/>
    <property type="match status" value="1"/>
</dbReference>
<evidence type="ECO:0000256" key="12">
    <source>
        <dbReference type="PROSITE-ProRule" id="PRU10052"/>
    </source>
</evidence>
<evidence type="ECO:0000256" key="9">
    <source>
        <dbReference type="ARBA" id="ARBA00023316"/>
    </source>
</evidence>
<feature type="signal peptide" evidence="14">
    <location>
        <begin position="1"/>
        <end position="22"/>
    </location>
</feature>
<sequence length="447" mass="49810">MMPNFFSFTLLIILISSSSCFGINPQNVHPSSKNFHDIHSESPTVALKSSVLINQHKEKFLNFNQFNHVTVHGARRSRHTTINVDNFGAKADGQTDDSQAFRNAWDMACNSSKKSIFLVPKHKTYYIRRINFTGPCKSSMKVEIKGTIKAFSELYEDTERFWIKFQKLRNFEVRGGGTIDGNGEIWWKNTCKIKKSSAMTFENCMNLKVTNLHIQNSQQMHLIFEDCVNVKASNLKVTAPETSPNTDGIHVTKTQNIEITSSDIKTGDDCISIVNGSKNIRITNIVCGPGHGISIGSLGEDHSENYVSDVLVDGVMLSGTKNGVRIKTWQGGSGCARNIIFKNIEMDNVFNPIIIDQNYCDQDESCQEQKSAVQVMDVVYNNIRGTSASEVAIKLDCSDTVPCKRIVLDDVNLSRQGEGEVKANCSNIIGFDSLGTYVFPRCPNFSN</sequence>
<dbReference type="GO" id="GO:0004650">
    <property type="term" value="F:polygalacturonase activity"/>
    <property type="evidence" value="ECO:0007669"/>
    <property type="project" value="UniProtKB-EC"/>
</dbReference>
<keyword evidence="5" id="KW-0964">Secreted</keyword>
<dbReference type="Proteomes" id="UP001604277">
    <property type="component" value="Unassembled WGS sequence"/>
</dbReference>
<dbReference type="InterPro" id="IPR012334">
    <property type="entry name" value="Pectin_lyas_fold"/>
</dbReference>
<protein>
    <recommendedName>
        <fullName evidence="3">endo-polygalacturonase</fullName>
        <ecNumber evidence="3">3.2.1.15</ecNumber>
    </recommendedName>
    <alternativeName>
        <fullName evidence="11">Pectinase</fullName>
    </alternativeName>
</protein>
<dbReference type="GO" id="GO:0009830">
    <property type="term" value="P:cell wall modification involved in abscission"/>
    <property type="evidence" value="ECO:0007669"/>
    <property type="project" value="UniProtKB-ARBA"/>
</dbReference>
<evidence type="ECO:0000256" key="2">
    <source>
        <dbReference type="ARBA" id="ARBA00008834"/>
    </source>
</evidence>
<dbReference type="InterPro" id="IPR000743">
    <property type="entry name" value="Glyco_hydro_28"/>
</dbReference>
<feature type="chain" id="PRO_5044833629" description="endo-polygalacturonase" evidence="14">
    <location>
        <begin position="23"/>
        <end position="447"/>
    </location>
</feature>
<dbReference type="AlphaFoldDB" id="A0ABD1TP50"/>